<evidence type="ECO:0000256" key="4">
    <source>
        <dbReference type="ARBA" id="ARBA00022741"/>
    </source>
</evidence>
<dbReference type="InterPro" id="IPR036640">
    <property type="entry name" value="ABC1_TM_sf"/>
</dbReference>
<dbReference type="AlphaFoldDB" id="A0AAV5VAM3"/>
<dbReference type="Gene3D" id="1.20.1560.10">
    <property type="entry name" value="ABC transporter type 1, transmembrane domain"/>
    <property type="match status" value="1"/>
</dbReference>
<dbReference type="Proteomes" id="UP001432322">
    <property type="component" value="Unassembled WGS sequence"/>
</dbReference>
<evidence type="ECO:0000313" key="12">
    <source>
        <dbReference type="Proteomes" id="UP001432322"/>
    </source>
</evidence>
<dbReference type="PROSITE" id="PS00211">
    <property type="entry name" value="ABC_TRANSPORTER_1"/>
    <property type="match status" value="1"/>
</dbReference>
<feature type="transmembrane region" description="Helical" evidence="8">
    <location>
        <begin position="60"/>
        <end position="79"/>
    </location>
</feature>
<feature type="non-terminal residue" evidence="11">
    <location>
        <position position="1"/>
    </location>
</feature>
<dbReference type="PANTHER" id="PTHR24223:SF415">
    <property type="entry name" value="FI20190P1"/>
    <property type="match status" value="1"/>
</dbReference>
<dbReference type="SUPFAM" id="SSF90123">
    <property type="entry name" value="ABC transporter transmembrane region"/>
    <property type="match status" value="1"/>
</dbReference>
<comment type="subcellular location">
    <subcellularLocation>
        <location evidence="1">Membrane</location>
        <topology evidence="1">Multi-pass membrane protein</topology>
    </subcellularLocation>
</comment>
<keyword evidence="12" id="KW-1185">Reference proteome</keyword>
<dbReference type="InterPro" id="IPR027417">
    <property type="entry name" value="P-loop_NTPase"/>
</dbReference>
<evidence type="ECO:0000256" key="3">
    <source>
        <dbReference type="ARBA" id="ARBA00022692"/>
    </source>
</evidence>
<evidence type="ECO:0000259" key="10">
    <source>
        <dbReference type="PROSITE" id="PS50929"/>
    </source>
</evidence>
<organism evidence="11 12">
    <name type="scientific">Pristionchus fissidentatus</name>
    <dbReference type="NCBI Taxonomy" id="1538716"/>
    <lineage>
        <taxon>Eukaryota</taxon>
        <taxon>Metazoa</taxon>
        <taxon>Ecdysozoa</taxon>
        <taxon>Nematoda</taxon>
        <taxon>Chromadorea</taxon>
        <taxon>Rhabditida</taxon>
        <taxon>Rhabditina</taxon>
        <taxon>Diplogasteromorpha</taxon>
        <taxon>Diplogasteroidea</taxon>
        <taxon>Neodiplogasteridae</taxon>
        <taxon>Pristionchus</taxon>
    </lineage>
</organism>
<dbReference type="PROSITE" id="PS50929">
    <property type="entry name" value="ABC_TM1F"/>
    <property type="match status" value="1"/>
</dbReference>
<dbReference type="InterPro" id="IPR050173">
    <property type="entry name" value="ABC_transporter_C-like"/>
</dbReference>
<dbReference type="FunFam" id="3.40.50.300:FF:000997">
    <property type="entry name" value="Multidrug resistance-associated protein 1"/>
    <property type="match status" value="1"/>
</dbReference>
<name>A0AAV5VAM3_9BILA</name>
<evidence type="ECO:0000256" key="6">
    <source>
        <dbReference type="ARBA" id="ARBA00022989"/>
    </source>
</evidence>
<comment type="caution">
    <text evidence="11">The sequence shown here is derived from an EMBL/GenBank/DDBJ whole genome shotgun (WGS) entry which is preliminary data.</text>
</comment>
<dbReference type="InterPro" id="IPR011527">
    <property type="entry name" value="ABC1_TM_dom"/>
</dbReference>
<dbReference type="SMART" id="SM00382">
    <property type="entry name" value="AAA"/>
    <property type="match status" value="1"/>
</dbReference>
<dbReference type="GO" id="GO:0005524">
    <property type="term" value="F:ATP binding"/>
    <property type="evidence" value="ECO:0007669"/>
    <property type="project" value="UniProtKB-KW"/>
</dbReference>
<sequence length="340" mass="37681">AARTRARGERISGCNEMLSGIKVIKLNGWEKPFENKINHLRAKEVELNRKANFVLRGSDLINTAAPFVMALLSFSIYLFTDGSLTPQIALFSLTVFNQIQFPIQLCTNLIYICSHCTVAHDRIRAFLSLEEADPISSDVIDYGVSLEMEDASFGWKSDEATLKKLNLRVEKGTFIAVMGSVGAGKSSLLSAICGSMELQSGTCNRRGTAALVSQQTWLMNSSVRENILFGKDFDPELYRKAVKTCELEHELLEGDQTIVGDNGSLLSGGQKARVSLARAVYQDADIYLLDDPLSAVDARIGESIYNNVIEHNGMLKKKTRLLVTHNVRYTEGTNCVLWME</sequence>
<evidence type="ECO:0000259" key="9">
    <source>
        <dbReference type="PROSITE" id="PS50893"/>
    </source>
</evidence>
<evidence type="ECO:0000256" key="8">
    <source>
        <dbReference type="SAM" id="Phobius"/>
    </source>
</evidence>
<keyword evidence="6 8" id="KW-1133">Transmembrane helix</keyword>
<keyword evidence="4" id="KW-0547">Nucleotide-binding</keyword>
<evidence type="ECO:0008006" key="13">
    <source>
        <dbReference type="Google" id="ProtNLM"/>
    </source>
</evidence>
<dbReference type="CDD" id="cd03250">
    <property type="entry name" value="ABCC_MRP_domain1"/>
    <property type="match status" value="1"/>
</dbReference>
<dbReference type="PANTHER" id="PTHR24223">
    <property type="entry name" value="ATP-BINDING CASSETTE SUB-FAMILY C"/>
    <property type="match status" value="1"/>
</dbReference>
<keyword evidence="2" id="KW-0813">Transport</keyword>
<evidence type="ECO:0000313" key="11">
    <source>
        <dbReference type="EMBL" id="GMT15827.1"/>
    </source>
</evidence>
<feature type="domain" description="ABC transporter" evidence="9">
    <location>
        <begin position="146"/>
        <end position="339"/>
    </location>
</feature>
<dbReference type="Pfam" id="PF00664">
    <property type="entry name" value="ABC_membrane"/>
    <property type="match status" value="1"/>
</dbReference>
<dbReference type="GO" id="GO:0140359">
    <property type="term" value="F:ABC-type transporter activity"/>
    <property type="evidence" value="ECO:0007669"/>
    <property type="project" value="InterPro"/>
</dbReference>
<dbReference type="EMBL" id="BTSY01000002">
    <property type="protein sequence ID" value="GMT15827.1"/>
    <property type="molecule type" value="Genomic_DNA"/>
</dbReference>
<dbReference type="Gene3D" id="3.40.50.300">
    <property type="entry name" value="P-loop containing nucleotide triphosphate hydrolases"/>
    <property type="match status" value="1"/>
</dbReference>
<accession>A0AAV5VAM3</accession>
<gene>
    <name evidence="11" type="ORF">PFISCL1PPCAC_7124</name>
</gene>
<dbReference type="GO" id="GO:0016020">
    <property type="term" value="C:membrane"/>
    <property type="evidence" value="ECO:0007669"/>
    <property type="project" value="UniProtKB-SubCell"/>
</dbReference>
<dbReference type="PROSITE" id="PS50893">
    <property type="entry name" value="ABC_TRANSPORTER_2"/>
    <property type="match status" value="1"/>
</dbReference>
<evidence type="ECO:0000256" key="7">
    <source>
        <dbReference type="ARBA" id="ARBA00023136"/>
    </source>
</evidence>
<evidence type="ECO:0000256" key="2">
    <source>
        <dbReference type="ARBA" id="ARBA00022448"/>
    </source>
</evidence>
<dbReference type="SUPFAM" id="SSF52540">
    <property type="entry name" value="P-loop containing nucleoside triphosphate hydrolases"/>
    <property type="match status" value="1"/>
</dbReference>
<dbReference type="GO" id="GO:0016887">
    <property type="term" value="F:ATP hydrolysis activity"/>
    <property type="evidence" value="ECO:0007669"/>
    <property type="project" value="InterPro"/>
</dbReference>
<protein>
    <recommendedName>
        <fullName evidence="13">ABC transporter ATP-binding protein</fullName>
    </recommendedName>
</protein>
<dbReference type="InterPro" id="IPR017871">
    <property type="entry name" value="ABC_transporter-like_CS"/>
</dbReference>
<feature type="domain" description="ABC transmembrane type-1" evidence="10">
    <location>
        <begin position="1"/>
        <end position="110"/>
    </location>
</feature>
<reference evidence="11" key="1">
    <citation type="submission" date="2023-10" db="EMBL/GenBank/DDBJ databases">
        <title>Genome assembly of Pristionchus species.</title>
        <authorList>
            <person name="Yoshida K."/>
            <person name="Sommer R.J."/>
        </authorList>
    </citation>
    <scope>NUCLEOTIDE SEQUENCE</scope>
    <source>
        <strain evidence="11">RS5133</strain>
    </source>
</reference>
<keyword evidence="3 8" id="KW-0812">Transmembrane</keyword>
<dbReference type="InterPro" id="IPR003439">
    <property type="entry name" value="ABC_transporter-like_ATP-bd"/>
</dbReference>
<evidence type="ECO:0000256" key="1">
    <source>
        <dbReference type="ARBA" id="ARBA00004141"/>
    </source>
</evidence>
<proteinExistence type="predicted"/>
<evidence type="ECO:0000256" key="5">
    <source>
        <dbReference type="ARBA" id="ARBA00022840"/>
    </source>
</evidence>
<dbReference type="Pfam" id="PF00005">
    <property type="entry name" value="ABC_tran"/>
    <property type="match status" value="1"/>
</dbReference>
<feature type="non-terminal residue" evidence="11">
    <location>
        <position position="340"/>
    </location>
</feature>
<keyword evidence="5" id="KW-0067">ATP-binding</keyword>
<keyword evidence="7 8" id="KW-0472">Membrane</keyword>
<dbReference type="InterPro" id="IPR003593">
    <property type="entry name" value="AAA+_ATPase"/>
</dbReference>